<proteinExistence type="predicted"/>
<dbReference type="STRING" id="344612.A1C8M9"/>
<dbReference type="Proteomes" id="UP000006701">
    <property type="component" value="Unassembled WGS sequence"/>
</dbReference>
<evidence type="ECO:0000313" key="3">
    <source>
        <dbReference type="Proteomes" id="UP000006701"/>
    </source>
</evidence>
<dbReference type="OrthoDB" id="10494420at2759"/>
<dbReference type="AlphaFoldDB" id="A1C8M9"/>
<dbReference type="EMBL" id="DS027046">
    <property type="protein sequence ID" value="EAW13666.1"/>
    <property type="molecule type" value="Genomic_DNA"/>
</dbReference>
<reference evidence="2 3" key="1">
    <citation type="journal article" date="2008" name="PLoS Genet.">
        <title>Genomic islands in the pathogenic filamentous fungus Aspergillus fumigatus.</title>
        <authorList>
            <person name="Fedorova N.D."/>
            <person name="Khaldi N."/>
            <person name="Joardar V.S."/>
            <person name="Maiti R."/>
            <person name="Amedeo P."/>
            <person name="Anderson M.J."/>
            <person name="Crabtree J."/>
            <person name="Silva J.C."/>
            <person name="Badger J.H."/>
            <person name="Albarraq A."/>
            <person name="Angiuoli S."/>
            <person name="Bussey H."/>
            <person name="Bowyer P."/>
            <person name="Cotty P.J."/>
            <person name="Dyer P.S."/>
            <person name="Egan A."/>
            <person name="Galens K."/>
            <person name="Fraser-Liggett C.M."/>
            <person name="Haas B.J."/>
            <person name="Inman J.M."/>
            <person name="Kent R."/>
            <person name="Lemieux S."/>
            <person name="Malavazi I."/>
            <person name="Orvis J."/>
            <person name="Roemer T."/>
            <person name="Ronning C.M."/>
            <person name="Sundaram J.P."/>
            <person name="Sutton G."/>
            <person name="Turner G."/>
            <person name="Venter J.C."/>
            <person name="White O.R."/>
            <person name="Whitty B.R."/>
            <person name="Youngman P."/>
            <person name="Wolfe K.H."/>
            <person name="Goldman G.H."/>
            <person name="Wortman J.R."/>
            <person name="Jiang B."/>
            <person name="Denning D.W."/>
            <person name="Nierman W.C."/>
        </authorList>
    </citation>
    <scope>NUCLEOTIDE SEQUENCE [LARGE SCALE GENOMIC DNA]</scope>
    <source>
        <strain evidence="3">ATCC 1007 / CBS 513.65 / DSM 816 / NCTC 3887 / NRRL 1</strain>
    </source>
</reference>
<keyword evidence="3" id="KW-1185">Reference proteome</keyword>
<feature type="compositionally biased region" description="Basic and acidic residues" evidence="1">
    <location>
        <begin position="148"/>
        <end position="167"/>
    </location>
</feature>
<dbReference type="RefSeq" id="XP_001275092.1">
    <property type="nucleotide sequence ID" value="XM_001275091.1"/>
</dbReference>
<sequence length="440" mass="48246">MAAMMVKKMLGVAPAAPNPSKRNRETGSASQPSGRNRGGPLKEDGHHALDIITHILGLLEGGLSSSREPFHLANAPARIARTRVAVKPDALEDHGGQLAPEGLQVLLEKMVRLALGGIVERKEIKEIVGLRVTMENKVLREYQDLKASQEREEKKGKLEKRDPREILDPGGSPGQMVISDPRVTVVTKEKQVRKATPARKENVENVVRLVKKVKEGLKANRMRQELPDHQPRLALRTLLEQMKRRIIKKSNSGPRDVAVGDLVFTVTCDEAMEENRVTINTRSIEEAMIICAAWPDCHQVSTLPEGNVEGSKSKKLKEALYKVKGGANAKLKSTRPSTNVSDEVQAVYGRGCPKIDQHTVTFGPNTFKITCAQEAPVFQELRGTRTGDEPVDCIALCASEPDCQAITQVKKDGVSKCVMISKITGDLQSGGGYFVAQRVR</sequence>
<dbReference type="GeneID" id="4707410"/>
<organism evidence="2 3">
    <name type="scientific">Aspergillus clavatus (strain ATCC 1007 / CBS 513.65 / DSM 816 / NCTC 3887 / NRRL 1 / QM 1276 / 107)</name>
    <dbReference type="NCBI Taxonomy" id="344612"/>
    <lineage>
        <taxon>Eukaryota</taxon>
        <taxon>Fungi</taxon>
        <taxon>Dikarya</taxon>
        <taxon>Ascomycota</taxon>
        <taxon>Pezizomycotina</taxon>
        <taxon>Eurotiomycetes</taxon>
        <taxon>Eurotiomycetidae</taxon>
        <taxon>Eurotiales</taxon>
        <taxon>Aspergillaceae</taxon>
        <taxon>Aspergillus</taxon>
        <taxon>Aspergillus subgen. Fumigati</taxon>
    </lineage>
</organism>
<evidence type="ECO:0000313" key="2">
    <source>
        <dbReference type="EMBL" id="EAW13666.1"/>
    </source>
</evidence>
<dbReference type="HOGENOM" id="CLU_622517_0_0_1"/>
<dbReference type="VEuPathDB" id="FungiDB:ACLA_043860"/>
<evidence type="ECO:0000256" key="1">
    <source>
        <dbReference type="SAM" id="MobiDB-lite"/>
    </source>
</evidence>
<protein>
    <submittedName>
        <fullName evidence="2">Uncharacterized protein</fullName>
    </submittedName>
</protein>
<gene>
    <name evidence="2" type="ORF">ACLA_043860</name>
</gene>
<accession>A1C8M9</accession>
<feature type="region of interest" description="Disordered" evidence="1">
    <location>
        <begin position="148"/>
        <end position="174"/>
    </location>
</feature>
<name>A1C8M9_ASPCL</name>
<dbReference type="KEGG" id="act:ACLA_043860"/>
<feature type="region of interest" description="Disordered" evidence="1">
    <location>
        <begin position="6"/>
        <end position="44"/>
    </location>
</feature>